<dbReference type="InParanoid" id="A0A3M0CXG8"/>
<dbReference type="SUPFAM" id="SSF53335">
    <property type="entry name" value="S-adenosyl-L-methionine-dependent methyltransferases"/>
    <property type="match status" value="1"/>
</dbReference>
<dbReference type="Gene3D" id="3.40.50.150">
    <property type="entry name" value="Vaccinia Virus protein VP39"/>
    <property type="match status" value="1"/>
</dbReference>
<keyword evidence="2 5" id="KW-0808">Transferase</keyword>
<keyword evidence="1 5" id="KW-0489">Methyltransferase</keyword>
<evidence type="ECO:0000256" key="1">
    <source>
        <dbReference type="ARBA" id="ARBA00022603"/>
    </source>
</evidence>
<dbReference type="PANTHER" id="PTHR43464">
    <property type="entry name" value="METHYLTRANSFERASE"/>
    <property type="match status" value="1"/>
</dbReference>
<keyword evidence="6" id="KW-1185">Reference proteome</keyword>
<dbReference type="InterPro" id="IPR041698">
    <property type="entry name" value="Methyltransf_25"/>
</dbReference>
<dbReference type="GO" id="GO:0008168">
    <property type="term" value="F:methyltransferase activity"/>
    <property type="evidence" value="ECO:0007669"/>
    <property type="project" value="UniProtKB-KW"/>
</dbReference>
<evidence type="ECO:0000313" key="5">
    <source>
        <dbReference type="EMBL" id="RMB12259.1"/>
    </source>
</evidence>
<accession>A0A3M0CXG8</accession>
<dbReference type="GO" id="GO:0032259">
    <property type="term" value="P:methylation"/>
    <property type="evidence" value="ECO:0007669"/>
    <property type="project" value="UniProtKB-KW"/>
</dbReference>
<dbReference type="RefSeq" id="WP_121937446.1">
    <property type="nucleotide sequence ID" value="NZ_REFR01000009.1"/>
</dbReference>
<evidence type="ECO:0000256" key="3">
    <source>
        <dbReference type="ARBA" id="ARBA00022691"/>
    </source>
</evidence>
<keyword evidence="3" id="KW-0949">S-adenosyl-L-methionine</keyword>
<name>A0A3M0CXG8_9PROT</name>
<comment type="caution">
    <text evidence="5">The sequence shown here is derived from an EMBL/GenBank/DDBJ whole genome shotgun (WGS) entry which is preliminary data.</text>
</comment>
<organism evidence="5 6">
    <name type="scientific">Eilatimonas milleporae</name>
    <dbReference type="NCBI Taxonomy" id="911205"/>
    <lineage>
        <taxon>Bacteria</taxon>
        <taxon>Pseudomonadati</taxon>
        <taxon>Pseudomonadota</taxon>
        <taxon>Alphaproteobacteria</taxon>
        <taxon>Kordiimonadales</taxon>
        <taxon>Kordiimonadaceae</taxon>
        <taxon>Eilatimonas</taxon>
    </lineage>
</organism>
<dbReference type="PANTHER" id="PTHR43464:SF19">
    <property type="entry name" value="UBIQUINONE BIOSYNTHESIS O-METHYLTRANSFERASE, MITOCHONDRIAL"/>
    <property type="match status" value="1"/>
</dbReference>
<feature type="domain" description="Methyltransferase" evidence="4">
    <location>
        <begin position="200"/>
        <end position="296"/>
    </location>
</feature>
<dbReference type="AlphaFoldDB" id="A0A3M0CXG8"/>
<dbReference type="OrthoDB" id="9808140at2"/>
<dbReference type="Pfam" id="PF13649">
    <property type="entry name" value="Methyltransf_25"/>
    <property type="match status" value="1"/>
</dbReference>
<sequence length="399" mass="43672">MTRHVHHDLKIAPTRGERARQDFVSSLRLHILNDMAAHMKQRYETRIEPRAVEKSGAAPASSQAVHAAIRDDLYFKFYSGLRVNAQEMVWDSVRSGVERERAHLHRSAAGLTDSGDTAKGSLTLDPDLTVPEYVDALDVHLMPGNYHGEAGLGDMSAGAIYDNGLSVFSMGLMGSNLDDIGRSVAGFIAARYPDFKPRRILDMGCTIGHNTLPWASTYPDAEVTGIDVAAPVLRYAHARAVSQGVPAHFVQADAGSLPFPDGQFDVVFSSMFLHELPKKTIARSMAEAHRVLAPGGLMVHMELPPNDEMSAYDGFYLDWDCWYNQEPFYKGFRDLTPRDICTSAGFAADKCVQFVIPSREGYGEEVFQAAAAGGPGTVGEDTTGRLADGVQWFAFGAWK</sequence>
<dbReference type="EMBL" id="REFR01000009">
    <property type="protein sequence ID" value="RMB12259.1"/>
    <property type="molecule type" value="Genomic_DNA"/>
</dbReference>
<evidence type="ECO:0000313" key="6">
    <source>
        <dbReference type="Proteomes" id="UP000271227"/>
    </source>
</evidence>
<evidence type="ECO:0000256" key="2">
    <source>
        <dbReference type="ARBA" id="ARBA00022679"/>
    </source>
</evidence>
<gene>
    <name evidence="5" type="ORF">BXY39_0752</name>
</gene>
<proteinExistence type="predicted"/>
<dbReference type="CDD" id="cd02440">
    <property type="entry name" value="AdoMet_MTases"/>
    <property type="match status" value="1"/>
</dbReference>
<protein>
    <submittedName>
        <fullName evidence="5">Methyltransferase family protein</fullName>
    </submittedName>
</protein>
<evidence type="ECO:0000259" key="4">
    <source>
        <dbReference type="Pfam" id="PF13649"/>
    </source>
</evidence>
<dbReference type="Proteomes" id="UP000271227">
    <property type="component" value="Unassembled WGS sequence"/>
</dbReference>
<dbReference type="InterPro" id="IPR029063">
    <property type="entry name" value="SAM-dependent_MTases_sf"/>
</dbReference>
<reference evidence="5 6" key="1">
    <citation type="submission" date="2018-10" db="EMBL/GenBank/DDBJ databases">
        <title>Genomic Encyclopedia of Archaeal and Bacterial Type Strains, Phase II (KMG-II): from individual species to whole genera.</title>
        <authorList>
            <person name="Goeker M."/>
        </authorList>
    </citation>
    <scope>NUCLEOTIDE SEQUENCE [LARGE SCALE GENOMIC DNA]</scope>
    <source>
        <strain evidence="5 6">DSM 25217</strain>
    </source>
</reference>